<reference evidence="3" key="1">
    <citation type="submission" date="2021-05" db="EMBL/GenBank/DDBJ databases">
        <authorList>
            <person name="Alioto T."/>
            <person name="Alioto T."/>
            <person name="Gomez Garrido J."/>
        </authorList>
    </citation>
    <scope>NUCLEOTIDE SEQUENCE</scope>
</reference>
<keyword evidence="2" id="KW-0472">Membrane</keyword>
<organism evidence="3">
    <name type="scientific">Culex pipiens</name>
    <name type="common">House mosquito</name>
    <dbReference type="NCBI Taxonomy" id="7175"/>
    <lineage>
        <taxon>Eukaryota</taxon>
        <taxon>Metazoa</taxon>
        <taxon>Ecdysozoa</taxon>
        <taxon>Arthropoda</taxon>
        <taxon>Hexapoda</taxon>
        <taxon>Insecta</taxon>
        <taxon>Pterygota</taxon>
        <taxon>Neoptera</taxon>
        <taxon>Endopterygota</taxon>
        <taxon>Diptera</taxon>
        <taxon>Nematocera</taxon>
        <taxon>Culicoidea</taxon>
        <taxon>Culicidae</taxon>
        <taxon>Culicinae</taxon>
        <taxon>Culicini</taxon>
        <taxon>Culex</taxon>
        <taxon>Culex</taxon>
    </lineage>
</organism>
<protein>
    <submittedName>
        <fullName evidence="3">(northern house mosquito) hypothetical protein</fullName>
    </submittedName>
</protein>
<dbReference type="EMBL" id="HBUE01299184">
    <property type="protein sequence ID" value="CAG6577943.1"/>
    <property type="molecule type" value="Transcribed_RNA"/>
</dbReference>
<feature type="compositionally biased region" description="Basic and acidic residues" evidence="1">
    <location>
        <begin position="103"/>
        <end position="112"/>
    </location>
</feature>
<keyword evidence="2" id="KW-1133">Transmembrane helix</keyword>
<dbReference type="EMBL" id="HBUE01193234">
    <property type="protein sequence ID" value="CAG6526234.1"/>
    <property type="molecule type" value="Transcribed_RNA"/>
</dbReference>
<evidence type="ECO:0000256" key="2">
    <source>
        <dbReference type="SAM" id="Phobius"/>
    </source>
</evidence>
<keyword evidence="2" id="KW-0812">Transmembrane</keyword>
<dbReference type="EMBL" id="HBUE01193231">
    <property type="protein sequence ID" value="CAG6526231.1"/>
    <property type="molecule type" value="Transcribed_RNA"/>
</dbReference>
<dbReference type="EMBL" id="HBUE01299181">
    <property type="protein sequence ID" value="CAG6577940.1"/>
    <property type="molecule type" value="Transcribed_RNA"/>
</dbReference>
<name>A0A8D8NV31_CULPI</name>
<dbReference type="EMBL" id="HBUE01193228">
    <property type="protein sequence ID" value="CAG6526228.1"/>
    <property type="molecule type" value="Transcribed_RNA"/>
</dbReference>
<sequence length="112" mass="13117">MLFFKQKTKKNLFIFIIVNLFYPSLHCFYCFYLLKFSLLMHESVRISSEAGFLLKANRKPASNELCQISCLKAKLYCDLRPNTRSNLVRSGGSRTKNYKNKHTLNERELNNG</sequence>
<feature type="transmembrane region" description="Helical" evidence="2">
    <location>
        <begin position="12"/>
        <end position="34"/>
    </location>
</feature>
<proteinExistence type="predicted"/>
<evidence type="ECO:0000313" key="3">
    <source>
        <dbReference type="EMBL" id="CAG6577943.1"/>
    </source>
</evidence>
<accession>A0A8D8NV31</accession>
<dbReference type="AlphaFoldDB" id="A0A8D8NV31"/>
<feature type="region of interest" description="Disordered" evidence="1">
    <location>
        <begin position="88"/>
        <end position="112"/>
    </location>
</feature>
<evidence type="ECO:0000256" key="1">
    <source>
        <dbReference type="SAM" id="MobiDB-lite"/>
    </source>
</evidence>
<dbReference type="EMBL" id="HBUE01299187">
    <property type="protein sequence ID" value="CAG6577946.1"/>
    <property type="molecule type" value="Transcribed_RNA"/>
</dbReference>